<feature type="transmembrane region" description="Helical" evidence="1">
    <location>
        <begin position="674"/>
        <end position="692"/>
    </location>
</feature>
<keyword evidence="1" id="KW-1133">Transmembrane helix</keyword>
<dbReference type="Pfam" id="PF13709">
    <property type="entry name" value="DUF4159"/>
    <property type="match status" value="1"/>
</dbReference>
<dbReference type="SUPFAM" id="SSF52317">
    <property type="entry name" value="Class I glutamine amidotransferase-like"/>
    <property type="match status" value="1"/>
</dbReference>
<feature type="domain" description="DUF4159" evidence="3">
    <location>
        <begin position="720"/>
        <end position="937"/>
    </location>
</feature>
<dbReference type="InterPro" id="IPR024163">
    <property type="entry name" value="Aerotolerance_reg_N"/>
</dbReference>
<dbReference type="EMBL" id="JBELQE010000060">
    <property type="protein sequence ID" value="MER2250342.1"/>
    <property type="molecule type" value="Genomic_DNA"/>
</dbReference>
<dbReference type="PANTHER" id="PTHR37464">
    <property type="entry name" value="BLL2463 PROTEIN"/>
    <property type="match status" value="1"/>
</dbReference>
<name>A0ABV1QLU4_9HYPH</name>
<evidence type="ECO:0000259" key="3">
    <source>
        <dbReference type="Pfam" id="PF13709"/>
    </source>
</evidence>
<feature type="transmembrane region" description="Helical" evidence="1">
    <location>
        <begin position="6"/>
        <end position="27"/>
    </location>
</feature>
<gene>
    <name evidence="4" type="ORF">ABS772_10505</name>
</gene>
<dbReference type="CDD" id="cd03143">
    <property type="entry name" value="A4_beta-galactosidase_middle_domain"/>
    <property type="match status" value="1"/>
</dbReference>
<feature type="transmembrane region" description="Helical" evidence="1">
    <location>
        <begin position="639"/>
        <end position="662"/>
    </location>
</feature>
<keyword evidence="1" id="KW-0472">Membrane</keyword>
<dbReference type="InterPro" id="IPR011933">
    <property type="entry name" value="Double_TM_dom"/>
</dbReference>
<feature type="domain" description="Aerotolerance regulator N-terminal" evidence="2">
    <location>
        <begin position="6"/>
        <end position="80"/>
    </location>
</feature>
<dbReference type="RefSeq" id="WP_350394316.1">
    <property type="nucleotide sequence ID" value="NZ_JBELQE010000060.1"/>
</dbReference>
<proteinExistence type="predicted"/>
<feature type="transmembrane region" description="Helical" evidence="1">
    <location>
        <begin position="61"/>
        <end position="82"/>
    </location>
</feature>
<dbReference type="Gene3D" id="3.40.50.12140">
    <property type="entry name" value="Domain of unknown function DUF4159"/>
    <property type="match status" value="1"/>
</dbReference>
<dbReference type="Pfam" id="PF07584">
    <property type="entry name" value="BatA"/>
    <property type="match status" value="1"/>
</dbReference>
<keyword evidence="1" id="KW-0812">Transmembrane</keyword>
<reference evidence="4 5" key="1">
    <citation type="submission" date="2024-06" db="EMBL/GenBank/DDBJ databases">
        <authorList>
            <person name="Campbell A.G."/>
        </authorList>
    </citation>
    <scope>NUCLEOTIDE SEQUENCE [LARGE SCALE GENOMIC DNA]</scope>
    <source>
        <strain evidence="4 5">EM12</strain>
    </source>
</reference>
<protein>
    <submittedName>
        <fullName evidence="4">DUF4159 domain-containing protein</fullName>
    </submittedName>
</protein>
<evidence type="ECO:0000256" key="1">
    <source>
        <dbReference type="SAM" id="Phobius"/>
    </source>
</evidence>
<dbReference type="InterPro" id="IPR025297">
    <property type="entry name" value="DUF4159"/>
</dbReference>
<sequence>MFGIPLTFAAPLALAALVALPALWVLLRVTPPRPRRISFPPLALVADLLPKRETPARTPPWLLILRILAAACLILAVAGPVWNPGGIGAAAGREPLLLVLDNGFVAAQDWRDRLRAATDEIEAAARDGRPVALVASADAPAPFEAKAPAAALERLRAIQPRPHLGDRDAHLASIGTFLERMPGASIVWISDGVRGAGKGNVTGDVAGDFATSLGALASRHGSAVTVLRAERSPALALEGSPAQPGDKLSAQVLRAEGNGRDTGLVRALDPKGLPLAESRFTLAPEARETSVSFDLPVELRNAIARLEIEGERSAGAVVLMDERGKRRRVGLVFGGTLDQAQPLLAPTYYLAKALSPFADVQQPRGGQGTAESIGQMLDNQVSVLALADVGALDDRTLARVEQFVDEGGLLLRFAGPRLAAGNDPLVPVRLRRGGRSLGGTLSWDRPKTLAAFAPESPFAGLNPPADIGVRRQILAEPDGDLPGKTWAALQDGTPIVTAGKRGQGLVVLFHVTADTTWSNLPLSGLFVDILRRVVGLAGPSAKLGEGDGRQAKAALLAPRLTLDGFGALGSPPASATAVPADFADRAGPEHPPGFYGTAEGGIAVNALVPGDRLEPLDLTGLKGARMGSLAGAETLDLRALLFSLALALLALDTLAGLWLGGFFRGSGRLARGRAAPAAWLLPALLGAALAVAPPPARAQEATPAPAANRPNGIESALNTRLAYVVTGDAATDAASRAGLSGLSQMLAARTALEPGEPAGLNLEKDELAFYPLIYWPIVAGRPQPSEAAIRKIDAFMRNGGTVIFDTRDAQTARANGPPTPETAYLRKMLATLEVPELEPVPQDHVLTKAFYLVDSFPGRFSTGQTWVETIPPAGEGGERRPARAGDGVTPIIITGNDLAAAWAVGRSGEPLYPVSGGDQRQREMAFRGGINIVIYTLTGNYKADQVHVPALLERLGQ</sequence>
<evidence type="ECO:0000313" key="5">
    <source>
        <dbReference type="Proteomes" id="UP001480955"/>
    </source>
</evidence>
<dbReference type="Proteomes" id="UP001480955">
    <property type="component" value="Unassembled WGS sequence"/>
</dbReference>
<dbReference type="NCBIfam" id="TIGR02226">
    <property type="entry name" value="two_anch"/>
    <property type="match status" value="1"/>
</dbReference>
<dbReference type="InterPro" id="IPR029062">
    <property type="entry name" value="Class_I_gatase-like"/>
</dbReference>
<dbReference type="PANTHER" id="PTHR37464:SF1">
    <property type="entry name" value="BLL2463 PROTEIN"/>
    <property type="match status" value="1"/>
</dbReference>
<accession>A0ABV1QLU4</accession>
<organism evidence="4 5">
    <name type="scientific">Methylorubrum podarium</name>
    <dbReference type="NCBI Taxonomy" id="200476"/>
    <lineage>
        <taxon>Bacteria</taxon>
        <taxon>Pseudomonadati</taxon>
        <taxon>Pseudomonadota</taxon>
        <taxon>Alphaproteobacteria</taxon>
        <taxon>Hyphomicrobiales</taxon>
        <taxon>Methylobacteriaceae</taxon>
        <taxon>Methylorubrum</taxon>
    </lineage>
</organism>
<comment type="caution">
    <text evidence="4">The sequence shown here is derived from an EMBL/GenBank/DDBJ whole genome shotgun (WGS) entry which is preliminary data.</text>
</comment>
<keyword evidence="5" id="KW-1185">Reference proteome</keyword>
<evidence type="ECO:0000259" key="2">
    <source>
        <dbReference type="Pfam" id="PF07584"/>
    </source>
</evidence>
<evidence type="ECO:0000313" key="4">
    <source>
        <dbReference type="EMBL" id="MER2250342.1"/>
    </source>
</evidence>